<reference evidence="1 2" key="1">
    <citation type="submission" date="2015-08" db="EMBL/GenBank/DDBJ databases">
        <title>Next Generation Sequencing and Analysis of the Genome of Puccinia sorghi L Schw, the Causal Agent of Maize Common Rust.</title>
        <authorList>
            <person name="Rochi L."/>
            <person name="Burguener G."/>
            <person name="Darino M."/>
            <person name="Turjanski A."/>
            <person name="Kreff E."/>
            <person name="Dieguez M.J."/>
            <person name="Sacco F."/>
        </authorList>
    </citation>
    <scope>NUCLEOTIDE SEQUENCE [LARGE SCALE GENOMIC DNA]</scope>
    <source>
        <strain evidence="1 2">RO10H11247</strain>
    </source>
</reference>
<proteinExistence type="predicted"/>
<comment type="caution">
    <text evidence="1">The sequence shown here is derived from an EMBL/GenBank/DDBJ whole genome shotgun (WGS) entry which is preliminary data.</text>
</comment>
<dbReference type="VEuPathDB" id="FungiDB:VP01_4652g1"/>
<evidence type="ECO:0000313" key="2">
    <source>
        <dbReference type="Proteomes" id="UP000037035"/>
    </source>
</evidence>
<name>A0A0L6UNA2_9BASI</name>
<dbReference type="Proteomes" id="UP000037035">
    <property type="component" value="Unassembled WGS sequence"/>
</dbReference>
<organism evidence="1 2">
    <name type="scientific">Puccinia sorghi</name>
    <dbReference type="NCBI Taxonomy" id="27349"/>
    <lineage>
        <taxon>Eukaryota</taxon>
        <taxon>Fungi</taxon>
        <taxon>Dikarya</taxon>
        <taxon>Basidiomycota</taxon>
        <taxon>Pucciniomycotina</taxon>
        <taxon>Pucciniomycetes</taxon>
        <taxon>Pucciniales</taxon>
        <taxon>Pucciniaceae</taxon>
        <taxon>Puccinia</taxon>
    </lineage>
</organism>
<evidence type="ECO:0000313" key="1">
    <source>
        <dbReference type="EMBL" id="KNZ49999.1"/>
    </source>
</evidence>
<gene>
    <name evidence="1" type="ORF">VP01_4652g1</name>
</gene>
<keyword evidence="2" id="KW-1185">Reference proteome</keyword>
<dbReference type="EMBL" id="LAVV01009782">
    <property type="protein sequence ID" value="KNZ49999.1"/>
    <property type="molecule type" value="Genomic_DNA"/>
</dbReference>
<dbReference type="AlphaFoldDB" id="A0A0L6UNA2"/>
<accession>A0A0L6UNA2</accession>
<protein>
    <submittedName>
        <fullName evidence="1">Uncharacterized protein</fullName>
    </submittedName>
</protein>
<sequence length="327" mass="37176">MRGVMERSERMGIRKEDRVREQGTETCNKIDVPCFLLPSACDKSHVVTPLFISVFYLVWGSSFGRPLFSSFHPLTLCATVPGQSSYLFLFSLSSFPFFLLSHCNIILPSTHFVRSCPRGLTRNPPTLDPQTTGICCAGLGGNFYTSTFRMRNSMVEFISSKNQIFFSHTFNSFKHKDQTIVFKTFESKKIHSESKNIKQFFSRNHYHQICCNLTTKKINENKFRIFNPICVKVCSATSCGSRIQTIEICRYPPNEVRKASGTYFGMCGTLIWVRPVRIPSHPRCEQNQFRRITTLLWLLPVSAFPQILPEPPQSESSSAQSSCNGLG</sequence>